<dbReference type="OMA" id="FHAWSKH"/>
<dbReference type="PANTHER" id="PTHR11977:SF51">
    <property type="entry name" value="PROTEIN FLIGHTLESS-1 HOMOLOG"/>
    <property type="match status" value="1"/>
</dbReference>
<dbReference type="Gene3D" id="3.40.20.10">
    <property type="entry name" value="Severin"/>
    <property type="match status" value="1"/>
</dbReference>
<dbReference type="Proteomes" id="UP000887565">
    <property type="component" value="Unplaced"/>
</dbReference>
<reference evidence="4" key="1">
    <citation type="submission" date="2022-11" db="UniProtKB">
        <authorList>
            <consortium name="WormBaseParasite"/>
        </authorList>
    </citation>
    <scope>IDENTIFICATION</scope>
</reference>
<evidence type="ECO:0000256" key="1">
    <source>
        <dbReference type="ARBA" id="ARBA00022737"/>
    </source>
</evidence>
<proteinExistence type="predicted"/>
<dbReference type="GO" id="GO:0030239">
    <property type="term" value="P:myofibril assembly"/>
    <property type="evidence" value="ECO:0007669"/>
    <property type="project" value="TreeGrafter"/>
</dbReference>
<dbReference type="GO" id="GO:0051016">
    <property type="term" value="P:barbed-end actin filament capping"/>
    <property type="evidence" value="ECO:0007669"/>
    <property type="project" value="TreeGrafter"/>
</dbReference>
<sequence length="75" mass="8660">MILDNGDQIFLWCGVRASEVEVKLAYKAAQVYIQNLRLKQPDRPRKLCVTLKGKESKRFTKCFHAWSKHKVPAGD</sequence>
<dbReference type="InterPro" id="IPR007123">
    <property type="entry name" value="Gelsolin-like_dom"/>
</dbReference>
<dbReference type="GO" id="GO:0015629">
    <property type="term" value="C:actin cytoskeleton"/>
    <property type="evidence" value="ECO:0007669"/>
    <property type="project" value="TreeGrafter"/>
</dbReference>
<protein>
    <submittedName>
        <fullName evidence="4">Gelsolin-like domain-containing protein</fullName>
    </submittedName>
</protein>
<dbReference type="SUPFAM" id="SSF55753">
    <property type="entry name" value="Actin depolymerizing proteins"/>
    <property type="match status" value="1"/>
</dbReference>
<dbReference type="GO" id="GO:0008154">
    <property type="term" value="P:actin polymerization or depolymerization"/>
    <property type="evidence" value="ECO:0007669"/>
    <property type="project" value="TreeGrafter"/>
</dbReference>
<dbReference type="GO" id="GO:0051014">
    <property type="term" value="P:actin filament severing"/>
    <property type="evidence" value="ECO:0007669"/>
    <property type="project" value="TreeGrafter"/>
</dbReference>
<dbReference type="PANTHER" id="PTHR11977">
    <property type="entry name" value="VILLIN"/>
    <property type="match status" value="1"/>
</dbReference>
<dbReference type="GO" id="GO:0005634">
    <property type="term" value="C:nucleus"/>
    <property type="evidence" value="ECO:0007669"/>
    <property type="project" value="TreeGrafter"/>
</dbReference>
<name>A0A915J5N3_ROMCU</name>
<evidence type="ECO:0000259" key="2">
    <source>
        <dbReference type="Pfam" id="PF00626"/>
    </source>
</evidence>
<accession>A0A915J5N3</accession>
<dbReference type="InterPro" id="IPR007122">
    <property type="entry name" value="Villin/Gelsolin"/>
</dbReference>
<dbReference type="GO" id="GO:0005546">
    <property type="term" value="F:phosphatidylinositol-4,5-bisphosphate binding"/>
    <property type="evidence" value="ECO:0007669"/>
    <property type="project" value="TreeGrafter"/>
</dbReference>
<feature type="domain" description="Gelsolin-like" evidence="2">
    <location>
        <begin position="1"/>
        <end position="59"/>
    </location>
</feature>
<dbReference type="InterPro" id="IPR029006">
    <property type="entry name" value="ADF-H/Gelsolin-like_dom_sf"/>
</dbReference>
<dbReference type="Pfam" id="PF00626">
    <property type="entry name" value="Gelsolin"/>
    <property type="match status" value="1"/>
</dbReference>
<organism evidence="3 4">
    <name type="scientific">Romanomermis culicivorax</name>
    <name type="common">Nematode worm</name>
    <dbReference type="NCBI Taxonomy" id="13658"/>
    <lineage>
        <taxon>Eukaryota</taxon>
        <taxon>Metazoa</taxon>
        <taxon>Ecdysozoa</taxon>
        <taxon>Nematoda</taxon>
        <taxon>Enoplea</taxon>
        <taxon>Dorylaimia</taxon>
        <taxon>Mermithida</taxon>
        <taxon>Mermithoidea</taxon>
        <taxon>Mermithidae</taxon>
        <taxon>Romanomermis</taxon>
    </lineage>
</organism>
<keyword evidence="3" id="KW-1185">Reference proteome</keyword>
<evidence type="ECO:0000313" key="4">
    <source>
        <dbReference type="WBParaSite" id="nRc.2.0.1.t21777-RA"/>
    </source>
</evidence>
<dbReference type="GO" id="GO:0051015">
    <property type="term" value="F:actin filament binding"/>
    <property type="evidence" value="ECO:0007669"/>
    <property type="project" value="InterPro"/>
</dbReference>
<keyword evidence="1" id="KW-0677">Repeat</keyword>
<dbReference type="WBParaSite" id="nRc.2.0.1.t21777-RA">
    <property type="protein sequence ID" value="nRc.2.0.1.t21777-RA"/>
    <property type="gene ID" value="nRc.2.0.1.g21777"/>
</dbReference>
<dbReference type="GO" id="GO:0005737">
    <property type="term" value="C:cytoplasm"/>
    <property type="evidence" value="ECO:0007669"/>
    <property type="project" value="TreeGrafter"/>
</dbReference>
<dbReference type="AlphaFoldDB" id="A0A915J5N3"/>
<evidence type="ECO:0000313" key="3">
    <source>
        <dbReference type="Proteomes" id="UP000887565"/>
    </source>
</evidence>